<keyword evidence="3" id="KW-1185">Reference proteome</keyword>
<organism evidence="2 3">
    <name type="scientific">Amycolatopsis vastitatis</name>
    <dbReference type="NCBI Taxonomy" id="1905142"/>
    <lineage>
        <taxon>Bacteria</taxon>
        <taxon>Bacillati</taxon>
        <taxon>Actinomycetota</taxon>
        <taxon>Actinomycetes</taxon>
        <taxon>Pseudonocardiales</taxon>
        <taxon>Pseudonocardiaceae</taxon>
        <taxon>Amycolatopsis</taxon>
    </lineage>
</organism>
<evidence type="ECO:0000313" key="3">
    <source>
        <dbReference type="Proteomes" id="UP000215199"/>
    </source>
</evidence>
<dbReference type="InterPro" id="IPR027417">
    <property type="entry name" value="P-loop_NTPase"/>
</dbReference>
<dbReference type="SUPFAM" id="SSF52540">
    <property type="entry name" value="P-loop containing nucleoside triphosphate hydrolases"/>
    <property type="match status" value="1"/>
</dbReference>
<sequence>MDALWQSRCLTLTGPGGVGKTRLAVEVAGRVARRDAEPIVVIGAEAVAGVDLEIGELTRELDMDGEKFRGIVLFDGVERVLDEAVDLVWRLLGAYPGIRVLITSRRTLLLPGAAVCEVRPFGASEDPSGEYAARFLFRRLAVLCPTLDLSSRLPAVLRLCKLLDHMPDALEAAAVWLRSASLDALLQTDPIEAVLGQSTGRGLPHQRTLAGSVGWSVDMLDPRHRAMLRVLSALPGPFTVAEVFREAERVQAVGQDVVAQLAKLVELSLVQVRRGPEYAYDVLGYVRRFMRSASVNLTGQ</sequence>
<dbReference type="Proteomes" id="UP000215199">
    <property type="component" value="Unassembled WGS sequence"/>
</dbReference>
<dbReference type="PANTHER" id="PTHR47691:SF3">
    <property type="entry name" value="HTH-TYPE TRANSCRIPTIONAL REGULATOR RV0890C-RELATED"/>
    <property type="match status" value="1"/>
</dbReference>
<dbReference type="PANTHER" id="PTHR47691">
    <property type="entry name" value="REGULATOR-RELATED"/>
    <property type="match status" value="1"/>
</dbReference>
<proteinExistence type="predicted"/>
<dbReference type="AlphaFoldDB" id="A0A229SVL9"/>
<protein>
    <recommendedName>
        <fullName evidence="1">AAA+ ATPase domain-containing protein</fullName>
    </recommendedName>
</protein>
<dbReference type="InterPro" id="IPR003593">
    <property type="entry name" value="AAA+_ATPase"/>
</dbReference>
<comment type="caution">
    <text evidence="2">The sequence shown here is derived from an EMBL/GenBank/DDBJ whole genome shotgun (WGS) entry which is preliminary data.</text>
</comment>
<name>A0A229SVL9_9PSEU</name>
<dbReference type="Gene3D" id="3.40.50.300">
    <property type="entry name" value="P-loop containing nucleotide triphosphate hydrolases"/>
    <property type="match status" value="1"/>
</dbReference>
<evidence type="ECO:0000313" key="2">
    <source>
        <dbReference type="EMBL" id="OXM62810.1"/>
    </source>
</evidence>
<dbReference type="SMART" id="SM00382">
    <property type="entry name" value="AAA"/>
    <property type="match status" value="1"/>
</dbReference>
<feature type="domain" description="AAA+ ATPase" evidence="1">
    <location>
        <begin position="6"/>
        <end position="125"/>
    </location>
</feature>
<accession>A0A229SVL9</accession>
<gene>
    <name evidence="2" type="ORF">CF165_34155</name>
</gene>
<dbReference type="EMBL" id="NMUL01000039">
    <property type="protein sequence ID" value="OXM62810.1"/>
    <property type="molecule type" value="Genomic_DNA"/>
</dbReference>
<evidence type="ECO:0000259" key="1">
    <source>
        <dbReference type="SMART" id="SM00382"/>
    </source>
</evidence>
<reference evidence="3" key="1">
    <citation type="submission" date="2017-07" db="EMBL/GenBank/DDBJ databases">
        <title>Comparative genome mining reveals phylogenetic distribution patterns of secondary metabolites in Amycolatopsis.</title>
        <authorList>
            <person name="Adamek M."/>
            <person name="Alanjary M."/>
            <person name="Sales-Ortells H."/>
            <person name="Goodfellow M."/>
            <person name="Bull A.T."/>
            <person name="Kalinowski J."/>
            <person name="Ziemert N."/>
        </authorList>
    </citation>
    <scope>NUCLEOTIDE SEQUENCE [LARGE SCALE GENOMIC DNA]</scope>
    <source>
        <strain evidence="3">H5</strain>
    </source>
</reference>